<dbReference type="AlphaFoldDB" id="A0A3S0RKM4"/>
<feature type="modified residue" description="4-aspartylphosphate" evidence="6">
    <location>
        <position position="52"/>
    </location>
</feature>
<dbReference type="PROSITE" id="PS50045">
    <property type="entry name" value="SIGMA54_INTERACT_4"/>
    <property type="match status" value="1"/>
</dbReference>
<keyword evidence="6" id="KW-0597">Phosphoprotein</keyword>
<dbReference type="SUPFAM" id="SSF52172">
    <property type="entry name" value="CheY-like"/>
    <property type="match status" value="1"/>
</dbReference>
<evidence type="ECO:0000256" key="4">
    <source>
        <dbReference type="ARBA" id="ARBA00023125"/>
    </source>
</evidence>
<dbReference type="FunFam" id="3.40.50.300:FF:000006">
    <property type="entry name" value="DNA-binding transcriptional regulator NtrC"/>
    <property type="match status" value="1"/>
</dbReference>
<keyword evidence="4" id="KW-0238">DNA-binding</keyword>
<dbReference type="PROSITE" id="PS50110">
    <property type="entry name" value="RESPONSE_REGULATORY"/>
    <property type="match status" value="1"/>
</dbReference>
<dbReference type="InterPro" id="IPR001789">
    <property type="entry name" value="Sig_transdc_resp-reg_receiver"/>
</dbReference>
<dbReference type="SUPFAM" id="SSF52540">
    <property type="entry name" value="P-loop containing nucleoside triphosphate hydrolases"/>
    <property type="match status" value="1"/>
</dbReference>
<dbReference type="InterPro" id="IPR003593">
    <property type="entry name" value="AAA+_ATPase"/>
</dbReference>
<dbReference type="GO" id="GO:0006355">
    <property type="term" value="P:regulation of DNA-templated transcription"/>
    <property type="evidence" value="ECO:0007669"/>
    <property type="project" value="InterPro"/>
</dbReference>
<dbReference type="GO" id="GO:0005524">
    <property type="term" value="F:ATP binding"/>
    <property type="evidence" value="ECO:0007669"/>
    <property type="project" value="UniProtKB-KW"/>
</dbReference>
<dbReference type="InterPro" id="IPR058031">
    <property type="entry name" value="AAA_lid_NorR"/>
</dbReference>
<feature type="domain" description="Sigma-54 factor interaction" evidence="7">
    <location>
        <begin position="139"/>
        <end position="364"/>
    </location>
</feature>
<gene>
    <name evidence="9" type="ORF">EK386_05150</name>
</gene>
<dbReference type="EMBL" id="RYYR01000005">
    <property type="protein sequence ID" value="RUL55116.1"/>
    <property type="molecule type" value="Genomic_DNA"/>
</dbReference>
<dbReference type="Gene3D" id="1.10.8.60">
    <property type="match status" value="1"/>
</dbReference>
<name>A0A3S0RKM4_9BACI</name>
<keyword evidence="1" id="KW-0547">Nucleotide-binding</keyword>
<evidence type="ECO:0000259" key="7">
    <source>
        <dbReference type="PROSITE" id="PS50045"/>
    </source>
</evidence>
<dbReference type="InterPro" id="IPR002078">
    <property type="entry name" value="Sigma_54_int"/>
</dbReference>
<reference evidence="9 10" key="1">
    <citation type="submission" date="2018-12" db="EMBL/GenBank/DDBJ databases">
        <title>Lysinibacillus antri sp. nov., isolated from a cave soil.</title>
        <authorList>
            <person name="Narsing Rao M.P."/>
            <person name="Zhang H."/>
            <person name="Dong Z.-Y."/>
            <person name="Niu X.-K."/>
            <person name="Zhang K."/>
            <person name="Fang B.-Z."/>
            <person name="Kang Y.-Q."/>
            <person name="Xiao M."/>
            <person name="Li W.-J."/>
        </authorList>
    </citation>
    <scope>NUCLEOTIDE SEQUENCE [LARGE SCALE GENOMIC DNA]</scope>
    <source>
        <strain evidence="9 10">SYSU K30002</strain>
    </source>
</reference>
<evidence type="ECO:0000256" key="3">
    <source>
        <dbReference type="ARBA" id="ARBA00023015"/>
    </source>
</evidence>
<evidence type="ECO:0000256" key="2">
    <source>
        <dbReference type="ARBA" id="ARBA00022840"/>
    </source>
</evidence>
<evidence type="ECO:0000313" key="9">
    <source>
        <dbReference type="EMBL" id="RUL55116.1"/>
    </source>
</evidence>
<dbReference type="InterPro" id="IPR025944">
    <property type="entry name" value="Sigma_54_int_dom_CS"/>
</dbReference>
<keyword evidence="2" id="KW-0067">ATP-binding</keyword>
<dbReference type="CDD" id="cd00009">
    <property type="entry name" value="AAA"/>
    <property type="match status" value="1"/>
</dbReference>
<dbReference type="SMART" id="SM00448">
    <property type="entry name" value="REC"/>
    <property type="match status" value="1"/>
</dbReference>
<organism evidence="9 10">
    <name type="scientific">Lysinibacillus antri</name>
    <dbReference type="NCBI Taxonomy" id="2498145"/>
    <lineage>
        <taxon>Bacteria</taxon>
        <taxon>Bacillati</taxon>
        <taxon>Bacillota</taxon>
        <taxon>Bacilli</taxon>
        <taxon>Bacillales</taxon>
        <taxon>Bacillaceae</taxon>
        <taxon>Lysinibacillus</taxon>
    </lineage>
</organism>
<dbReference type="PROSITE" id="PS00675">
    <property type="entry name" value="SIGMA54_INTERACT_1"/>
    <property type="match status" value="1"/>
</dbReference>
<sequence length="476" mass="54188">MKRILIMDDEIEVGNFFRHLLEEKGFNIKTAVNKNEFTTLISELSFDLALIDMKLPDSNGIQLLKQLKKSQPMCKAIIMTGYSTVKTAVEALKNGANDYIEKPFDDLELLEKTLDNFLSTEYISNRTETNQLATTIGFIIGENAAMNELAKLAEKIAKKNINILIEGETGTGKDVLANFIHHISQRYNQPFIRINCGAIPETLLESELFGHEKGAFTGAVKLKKGIFEIADNGTLFLDEIGEASLGIQVQLLRVLETGEYYRVGGEAVRKTNTRIIAATNKNLVQAVEEKTFREDLLYRLDVVKLNIPPLRKRIEDLNLYLNYFLQKVNASHLTFSGESLEIMRNYMWPGNVRELFNIVKRAAALVDEGETIVTPKYLPEKLLQNNHQNEDNYQMNDEFESFITSWTKNILSLWDGHNDIELDDVLFSVKELEKQVGRSFVLKSLKNHVGDRKKTADSLNITTRQLKYLLNEKGKI</sequence>
<dbReference type="Pfam" id="PF25601">
    <property type="entry name" value="AAA_lid_14"/>
    <property type="match status" value="1"/>
</dbReference>
<dbReference type="Pfam" id="PF00072">
    <property type="entry name" value="Response_reg"/>
    <property type="match status" value="1"/>
</dbReference>
<dbReference type="RefSeq" id="WP_126657966.1">
    <property type="nucleotide sequence ID" value="NZ_RYYR01000005.1"/>
</dbReference>
<protein>
    <submittedName>
        <fullName evidence="9">Sigma-54-dependent Fis family transcriptional regulator</fullName>
    </submittedName>
</protein>
<dbReference type="GO" id="GO:0003677">
    <property type="term" value="F:DNA binding"/>
    <property type="evidence" value="ECO:0007669"/>
    <property type="project" value="UniProtKB-KW"/>
</dbReference>
<dbReference type="PROSITE" id="PS00688">
    <property type="entry name" value="SIGMA54_INTERACT_3"/>
    <property type="match status" value="1"/>
</dbReference>
<dbReference type="Proteomes" id="UP000287910">
    <property type="component" value="Unassembled WGS sequence"/>
</dbReference>
<dbReference type="InterPro" id="IPR027417">
    <property type="entry name" value="P-loop_NTPase"/>
</dbReference>
<evidence type="ECO:0000256" key="1">
    <source>
        <dbReference type="ARBA" id="ARBA00022741"/>
    </source>
</evidence>
<dbReference type="PANTHER" id="PTHR32071">
    <property type="entry name" value="TRANSCRIPTIONAL REGULATORY PROTEIN"/>
    <property type="match status" value="1"/>
</dbReference>
<feature type="domain" description="Response regulatory" evidence="8">
    <location>
        <begin position="3"/>
        <end position="117"/>
    </location>
</feature>
<keyword evidence="10" id="KW-1185">Reference proteome</keyword>
<dbReference type="InterPro" id="IPR025943">
    <property type="entry name" value="Sigma_54_int_dom_ATP-bd_2"/>
</dbReference>
<accession>A0A3S0RKM4</accession>
<dbReference type="Gene3D" id="3.40.50.2300">
    <property type="match status" value="1"/>
</dbReference>
<evidence type="ECO:0000259" key="8">
    <source>
        <dbReference type="PROSITE" id="PS50110"/>
    </source>
</evidence>
<dbReference type="PROSITE" id="PS00676">
    <property type="entry name" value="SIGMA54_INTERACT_2"/>
    <property type="match status" value="1"/>
</dbReference>
<dbReference type="Pfam" id="PF00158">
    <property type="entry name" value="Sigma54_activat"/>
    <property type="match status" value="1"/>
</dbReference>
<proteinExistence type="predicted"/>
<dbReference type="Gene3D" id="3.40.50.300">
    <property type="entry name" value="P-loop containing nucleotide triphosphate hydrolases"/>
    <property type="match status" value="1"/>
</dbReference>
<evidence type="ECO:0000256" key="5">
    <source>
        <dbReference type="ARBA" id="ARBA00023163"/>
    </source>
</evidence>
<dbReference type="InterPro" id="IPR025662">
    <property type="entry name" value="Sigma_54_int_dom_ATP-bd_1"/>
</dbReference>
<comment type="caution">
    <text evidence="9">The sequence shown here is derived from an EMBL/GenBank/DDBJ whole genome shotgun (WGS) entry which is preliminary data.</text>
</comment>
<dbReference type="SMART" id="SM00382">
    <property type="entry name" value="AAA"/>
    <property type="match status" value="1"/>
</dbReference>
<dbReference type="InterPro" id="IPR011006">
    <property type="entry name" value="CheY-like_superfamily"/>
</dbReference>
<keyword evidence="5" id="KW-0804">Transcription</keyword>
<keyword evidence="3" id="KW-0805">Transcription regulation</keyword>
<dbReference type="GO" id="GO:0000160">
    <property type="term" value="P:phosphorelay signal transduction system"/>
    <property type="evidence" value="ECO:0007669"/>
    <property type="project" value="InterPro"/>
</dbReference>
<evidence type="ECO:0000313" key="10">
    <source>
        <dbReference type="Proteomes" id="UP000287910"/>
    </source>
</evidence>
<evidence type="ECO:0000256" key="6">
    <source>
        <dbReference type="PROSITE-ProRule" id="PRU00169"/>
    </source>
</evidence>